<dbReference type="EMBL" id="DSJT01000008">
    <property type="protein sequence ID" value="HEF87113.1"/>
    <property type="molecule type" value="Genomic_DNA"/>
</dbReference>
<comment type="caution">
    <text evidence="1">The sequence shown here is derived from an EMBL/GenBank/DDBJ whole genome shotgun (WGS) entry which is preliminary data.</text>
</comment>
<accession>A0A7C2BKG3</accession>
<gene>
    <name evidence="1" type="ORF">ENP55_02180</name>
</gene>
<reference evidence="1" key="1">
    <citation type="journal article" date="2020" name="mSystems">
        <title>Genome- and Community-Level Interaction Insights into Carbon Utilization and Element Cycling Functions of Hydrothermarchaeota in Hydrothermal Sediment.</title>
        <authorList>
            <person name="Zhou Z."/>
            <person name="Liu Y."/>
            <person name="Xu W."/>
            <person name="Pan J."/>
            <person name="Luo Z.H."/>
            <person name="Li M."/>
        </authorList>
    </citation>
    <scope>NUCLEOTIDE SEQUENCE [LARGE SCALE GENOMIC DNA]</scope>
    <source>
        <strain evidence="1">SpSt-23</strain>
    </source>
</reference>
<organism evidence="1">
    <name type="scientific">Thermosphaera aggregans</name>
    <dbReference type="NCBI Taxonomy" id="54254"/>
    <lineage>
        <taxon>Archaea</taxon>
        <taxon>Thermoproteota</taxon>
        <taxon>Thermoprotei</taxon>
        <taxon>Desulfurococcales</taxon>
        <taxon>Desulfurococcaceae</taxon>
        <taxon>Thermosphaera</taxon>
    </lineage>
</organism>
<protein>
    <submittedName>
        <fullName evidence="1">Uncharacterized protein</fullName>
    </submittedName>
</protein>
<sequence>MVNARVVSKKDLIVVEKYFFLGSERYRVNVTGTNIVVNVRAGSEEEAIEKALEILSKIRLTDQALEKLRKISRNQ</sequence>
<proteinExistence type="predicted"/>
<dbReference type="AlphaFoldDB" id="A0A7C2BKG3"/>
<name>A0A7C2BKG3_9CREN</name>
<evidence type="ECO:0000313" key="1">
    <source>
        <dbReference type="EMBL" id="HEF87113.1"/>
    </source>
</evidence>